<proteinExistence type="predicted"/>
<name>D8GI43_CLOLD</name>
<dbReference type="HOGENOM" id="CLU_130856_0_0_9"/>
<dbReference type="Proteomes" id="UP000001656">
    <property type="component" value="Chromosome"/>
</dbReference>
<evidence type="ECO:0000256" key="1">
    <source>
        <dbReference type="SAM" id="MobiDB-lite"/>
    </source>
</evidence>
<dbReference type="EMBL" id="CP001666">
    <property type="protein sequence ID" value="ADK14905.1"/>
    <property type="molecule type" value="Genomic_DNA"/>
</dbReference>
<gene>
    <name evidence="3" type="ordered locus">CLJU_c18430</name>
</gene>
<sequence>MKMNKKKKNKKRINSENKNRKYIDEESKNKKCRKKRVIIYISLIMLVLFIVIHVKNYEKLVSKSYVGTYQLHEVDGYYLGKGTNDDDKMEYVFQVEPIDESKTLSDNVDVTEGVTIKESYTEGEKESILKIANKSIAKKSMDVFKNNLGKNDTVSVFAASYKNWSGKVNTKYEYEILINKSDIKDFDD</sequence>
<feature type="compositionally biased region" description="Basic residues" evidence="1">
    <location>
        <begin position="1"/>
        <end position="12"/>
    </location>
</feature>
<evidence type="ECO:0000313" key="3">
    <source>
        <dbReference type="EMBL" id="ADK14905.1"/>
    </source>
</evidence>
<protein>
    <submittedName>
        <fullName evidence="3">Uncharacterized protein</fullName>
    </submittedName>
</protein>
<evidence type="ECO:0000256" key="2">
    <source>
        <dbReference type="SAM" id="Phobius"/>
    </source>
</evidence>
<reference evidence="3 4" key="1">
    <citation type="journal article" date="2010" name="Proc. Natl. Acad. Sci. U.S.A.">
        <title>Clostridium ljungdahlii represents a microbial production platform based on syngas.</title>
        <authorList>
            <person name="Kopke M."/>
            <person name="Held C."/>
            <person name="Hujer S."/>
            <person name="Liesegang H."/>
            <person name="Wiezer A."/>
            <person name="Wollherr A."/>
            <person name="Ehrenreich A."/>
            <person name="Liebl W."/>
            <person name="Gottschalk G."/>
            <person name="Durre P."/>
        </authorList>
    </citation>
    <scope>NUCLEOTIDE SEQUENCE [LARGE SCALE GENOMIC DNA]</scope>
    <source>
        <strain evidence="4">ATCC 55383 / DSM 13528 / PETC</strain>
    </source>
</reference>
<dbReference type="AlphaFoldDB" id="D8GI43"/>
<feature type="region of interest" description="Disordered" evidence="1">
    <location>
        <begin position="1"/>
        <end position="22"/>
    </location>
</feature>
<feature type="compositionally biased region" description="Basic and acidic residues" evidence="1">
    <location>
        <begin position="13"/>
        <end position="22"/>
    </location>
</feature>
<keyword evidence="2" id="KW-0472">Membrane</keyword>
<dbReference type="KEGG" id="clj:CLJU_c18430"/>
<dbReference type="eggNOG" id="ENOG5032HNG">
    <property type="taxonomic scope" value="Bacteria"/>
</dbReference>
<dbReference type="STRING" id="748727.CLJU_c18430"/>
<evidence type="ECO:0000313" key="4">
    <source>
        <dbReference type="Proteomes" id="UP000001656"/>
    </source>
</evidence>
<accession>D8GI43</accession>
<keyword evidence="2" id="KW-1133">Transmembrane helix</keyword>
<feature type="transmembrane region" description="Helical" evidence="2">
    <location>
        <begin position="37"/>
        <end position="54"/>
    </location>
</feature>
<keyword evidence="2" id="KW-0812">Transmembrane</keyword>
<organism evidence="3 4">
    <name type="scientific">Clostridium ljungdahlii (strain ATCC 55383 / DSM 13528 / PETC)</name>
    <dbReference type="NCBI Taxonomy" id="748727"/>
    <lineage>
        <taxon>Bacteria</taxon>
        <taxon>Bacillati</taxon>
        <taxon>Bacillota</taxon>
        <taxon>Clostridia</taxon>
        <taxon>Eubacteriales</taxon>
        <taxon>Clostridiaceae</taxon>
        <taxon>Clostridium</taxon>
    </lineage>
</organism>